<keyword evidence="4" id="KW-1015">Disulfide bond</keyword>
<dbReference type="AlphaFoldDB" id="X7FCM6"/>
<dbReference type="PANTHER" id="PTHR42852">
    <property type="entry name" value="THIOL:DISULFIDE INTERCHANGE PROTEIN DSBE"/>
    <property type="match status" value="1"/>
</dbReference>
<evidence type="ECO:0000313" key="7">
    <source>
        <dbReference type="EMBL" id="ETX30652.1"/>
    </source>
</evidence>
<keyword evidence="5" id="KW-0676">Redox-active center</keyword>
<dbReference type="InterPro" id="IPR013740">
    <property type="entry name" value="Redoxin"/>
</dbReference>
<dbReference type="NCBIfam" id="TIGR00385">
    <property type="entry name" value="dsbE"/>
    <property type="match status" value="1"/>
</dbReference>
<dbReference type="GO" id="GO:0015036">
    <property type="term" value="F:disulfide oxidoreductase activity"/>
    <property type="evidence" value="ECO:0007669"/>
    <property type="project" value="InterPro"/>
</dbReference>
<dbReference type="GO" id="GO:0030288">
    <property type="term" value="C:outer membrane-bounded periplasmic space"/>
    <property type="evidence" value="ECO:0007669"/>
    <property type="project" value="InterPro"/>
</dbReference>
<accession>X7FCM6</accession>
<evidence type="ECO:0000313" key="8">
    <source>
        <dbReference type="Proteomes" id="UP000023430"/>
    </source>
</evidence>
<keyword evidence="8" id="KW-1185">Reference proteome</keyword>
<gene>
    <name evidence="7" type="ORF">RISW2_07500</name>
</gene>
<dbReference type="PANTHER" id="PTHR42852:SF6">
    <property type="entry name" value="THIOL:DISULFIDE INTERCHANGE PROTEIN DSBE"/>
    <property type="match status" value="1"/>
</dbReference>
<dbReference type="PROSITE" id="PS00194">
    <property type="entry name" value="THIOREDOXIN_1"/>
    <property type="match status" value="1"/>
</dbReference>
<comment type="subcellular location">
    <subcellularLocation>
        <location evidence="1">Cell envelope</location>
    </subcellularLocation>
</comment>
<dbReference type="STRING" id="1449351.RISW2_07500"/>
<dbReference type="EMBL" id="JAME01000002">
    <property type="protein sequence ID" value="ETX30652.1"/>
    <property type="molecule type" value="Genomic_DNA"/>
</dbReference>
<dbReference type="Gene3D" id="3.40.30.10">
    <property type="entry name" value="Glutaredoxin"/>
    <property type="match status" value="1"/>
</dbReference>
<sequence>MVLPPLIFAAFAGLAYVGMYREDPQGLPSTRVGQPAPAITPEALTGYPPVGQEMLASGEVTLVNFWASWCPPCRAEHPKLLEYAGDGIRIVGVNFKDQSNAALTYLRDESNPFAAVAFDPQGRTAIDWGVTAPPETFIVDGDGTVLFRFQGPLVGSDYEQRFVPALEEALRDASS</sequence>
<dbReference type="InterPro" id="IPR004799">
    <property type="entry name" value="Periplasmic_diS_OxRdtase_DsbE"/>
</dbReference>
<feature type="domain" description="Thioredoxin" evidence="6">
    <location>
        <begin position="30"/>
        <end position="171"/>
    </location>
</feature>
<comment type="similarity">
    <text evidence="2">Belongs to the thioredoxin family. DsbE subfamily.</text>
</comment>
<reference evidence="7 8" key="1">
    <citation type="submission" date="2014-01" db="EMBL/GenBank/DDBJ databases">
        <title>Roseivivax isoporae LMG 25204 Genome Sequencing.</title>
        <authorList>
            <person name="Lai Q."/>
            <person name="Li G."/>
            <person name="Shao Z."/>
        </authorList>
    </citation>
    <scope>NUCLEOTIDE SEQUENCE [LARGE SCALE GENOMIC DNA]</scope>
    <source>
        <strain evidence="7 8">LMG 25204</strain>
    </source>
</reference>
<organism evidence="7 8">
    <name type="scientific">Roseivivax isoporae LMG 25204</name>
    <dbReference type="NCBI Taxonomy" id="1449351"/>
    <lineage>
        <taxon>Bacteria</taxon>
        <taxon>Pseudomonadati</taxon>
        <taxon>Pseudomonadota</taxon>
        <taxon>Alphaproteobacteria</taxon>
        <taxon>Rhodobacterales</taxon>
        <taxon>Roseobacteraceae</taxon>
        <taxon>Roseivivax</taxon>
    </lineage>
</organism>
<dbReference type="GO" id="GO:0017004">
    <property type="term" value="P:cytochrome complex assembly"/>
    <property type="evidence" value="ECO:0007669"/>
    <property type="project" value="UniProtKB-KW"/>
</dbReference>
<dbReference type="SUPFAM" id="SSF52833">
    <property type="entry name" value="Thioredoxin-like"/>
    <property type="match status" value="1"/>
</dbReference>
<dbReference type="InterPro" id="IPR050553">
    <property type="entry name" value="Thioredoxin_ResA/DsbE_sf"/>
</dbReference>
<comment type="caution">
    <text evidence="7">The sequence shown here is derived from an EMBL/GenBank/DDBJ whole genome shotgun (WGS) entry which is preliminary data.</text>
</comment>
<evidence type="ECO:0000256" key="1">
    <source>
        <dbReference type="ARBA" id="ARBA00004196"/>
    </source>
</evidence>
<dbReference type="Pfam" id="PF08534">
    <property type="entry name" value="Redoxin"/>
    <property type="match status" value="1"/>
</dbReference>
<dbReference type="InterPro" id="IPR036249">
    <property type="entry name" value="Thioredoxin-like_sf"/>
</dbReference>
<evidence type="ECO:0000256" key="4">
    <source>
        <dbReference type="ARBA" id="ARBA00023157"/>
    </source>
</evidence>
<evidence type="ECO:0000256" key="2">
    <source>
        <dbReference type="ARBA" id="ARBA00007758"/>
    </source>
</evidence>
<name>X7FCM6_9RHOB</name>
<dbReference type="Proteomes" id="UP000023430">
    <property type="component" value="Unassembled WGS sequence"/>
</dbReference>
<dbReference type="InterPro" id="IPR017937">
    <property type="entry name" value="Thioredoxin_CS"/>
</dbReference>
<dbReference type="PATRIC" id="fig|1449351.3.peg.300"/>
<dbReference type="InterPro" id="IPR013766">
    <property type="entry name" value="Thioredoxin_domain"/>
</dbReference>
<proteinExistence type="inferred from homology"/>
<evidence type="ECO:0000259" key="6">
    <source>
        <dbReference type="PROSITE" id="PS51352"/>
    </source>
</evidence>
<protein>
    <submittedName>
        <fullName evidence="7">Thiol:disulfide interchange protein</fullName>
    </submittedName>
</protein>
<evidence type="ECO:0000256" key="5">
    <source>
        <dbReference type="ARBA" id="ARBA00023284"/>
    </source>
</evidence>
<dbReference type="eggNOG" id="COG0526">
    <property type="taxonomic scope" value="Bacteria"/>
</dbReference>
<dbReference type="PROSITE" id="PS51352">
    <property type="entry name" value="THIOREDOXIN_2"/>
    <property type="match status" value="1"/>
</dbReference>
<dbReference type="OrthoDB" id="9799347at2"/>
<evidence type="ECO:0000256" key="3">
    <source>
        <dbReference type="ARBA" id="ARBA00022748"/>
    </source>
</evidence>
<keyword evidence="3" id="KW-0201">Cytochrome c-type biogenesis</keyword>